<feature type="region of interest" description="Disordered" evidence="1">
    <location>
        <begin position="58"/>
        <end position="89"/>
    </location>
</feature>
<evidence type="ECO:0000313" key="3">
    <source>
        <dbReference type="Proteomes" id="UP000290174"/>
    </source>
</evidence>
<protein>
    <submittedName>
        <fullName evidence="2">Uncharacterized protein</fullName>
    </submittedName>
</protein>
<evidence type="ECO:0000256" key="1">
    <source>
        <dbReference type="SAM" id="MobiDB-lite"/>
    </source>
</evidence>
<proteinExistence type="predicted"/>
<gene>
    <name evidence="2" type="ORF">EAS61_29750</name>
</gene>
<name>A0A4Q0QCZ5_9BRAD</name>
<comment type="caution">
    <text evidence="2">The sequence shown here is derived from an EMBL/GenBank/DDBJ whole genome shotgun (WGS) entry which is preliminary data.</text>
</comment>
<dbReference type="EMBL" id="RKMK01000037">
    <property type="protein sequence ID" value="RXG88216.1"/>
    <property type="molecule type" value="Genomic_DNA"/>
</dbReference>
<reference evidence="2 3" key="1">
    <citation type="submission" date="2018-11" db="EMBL/GenBank/DDBJ databases">
        <title>Bradyrhizobium sp. nov., isolated from effective nodules of peanut in China.</title>
        <authorList>
            <person name="Li Y."/>
        </authorList>
    </citation>
    <scope>NUCLEOTIDE SEQUENCE [LARGE SCALE GENOMIC DNA]</scope>
    <source>
        <strain evidence="2 3">CCBAU 51770</strain>
    </source>
</reference>
<dbReference type="AlphaFoldDB" id="A0A4Q0QCZ5"/>
<dbReference type="RefSeq" id="WP_128956732.1">
    <property type="nucleotide sequence ID" value="NZ_RKMK01000037.1"/>
</dbReference>
<organism evidence="2 3">
    <name type="scientific">Bradyrhizobium zhanjiangense</name>
    <dbReference type="NCBI Taxonomy" id="1325107"/>
    <lineage>
        <taxon>Bacteria</taxon>
        <taxon>Pseudomonadati</taxon>
        <taxon>Pseudomonadota</taxon>
        <taxon>Alphaproteobacteria</taxon>
        <taxon>Hyphomicrobiales</taxon>
        <taxon>Nitrobacteraceae</taxon>
        <taxon>Bradyrhizobium</taxon>
    </lineage>
</organism>
<accession>A0A4Q0QCZ5</accession>
<evidence type="ECO:0000313" key="2">
    <source>
        <dbReference type="EMBL" id="RXG88216.1"/>
    </source>
</evidence>
<dbReference type="Proteomes" id="UP000290174">
    <property type="component" value="Unassembled WGS sequence"/>
</dbReference>
<feature type="region of interest" description="Disordered" evidence="1">
    <location>
        <begin position="1"/>
        <end position="26"/>
    </location>
</feature>
<sequence length="104" mass="11458">MAPGIPAIDLFTDAPMGNPRAGADRDLGLSIGSPVEIRPLDGYVDGYVATWSAVMRTPRKQSSGTDWPKPKTRHARRPATGNKRLADQTRKILGKHYASKYRVR</sequence>